<dbReference type="OrthoDB" id="27603at2759"/>
<dbReference type="PANTHER" id="PTHR12688:SF0">
    <property type="entry name" value="DYNEIN LIGHT INTERMEDIATE CHAIN"/>
    <property type="match status" value="1"/>
</dbReference>
<dbReference type="RefSeq" id="XP_003959169.1">
    <property type="nucleotide sequence ID" value="XM_003959120.1"/>
</dbReference>
<evidence type="ECO:0000256" key="5">
    <source>
        <dbReference type="ARBA" id="ARBA00023175"/>
    </source>
</evidence>
<dbReference type="GO" id="GO:0007018">
    <property type="term" value="P:microtubule-based movement"/>
    <property type="evidence" value="ECO:0007669"/>
    <property type="project" value="InterPro"/>
</dbReference>
<dbReference type="FunCoup" id="H2B084">
    <property type="interactions" value="50"/>
</dbReference>
<accession>H2B084</accession>
<dbReference type="eggNOG" id="ENOG502S4QG">
    <property type="taxonomic scope" value="Eukaryota"/>
</dbReference>
<evidence type="ECO:0000256" key="4">
    <source>
        <dbReference type="ARBA" id="ARBA00023017"/>
    </source>
</evidence>
<dbReference type="GeneID" id="13883670"/>
<dbReference type="HOGENOM" id="CLU_064762_0_0_1"/>
<keyword evidence="2" id="KW-0963">Cytoplasm</keyword>
<evidence type="ECO:0000313" key="8">
    <source>
        <dbReference type="Proteomes" id="UP000005220"/>
    </source>
</evidence>
<comment type="subcellular location">
    <subcellularLocation>
        <location evidence="1">Cytoplasm</location>
        <location evidence="1">Cytoskeleton</location>
    </subcellularLocation>
</comment>
<evidence type="ECO:0000256" key="2">
    <source>
        <dbReference type="ARBA" id="ARBA00022490"/>
    </source>
</evidence>
<evidence type="ECO:0000313" key="7">
    <source>
        <dbReference type="EMBL" id="CCF60034.1"/>
    </source>
</evidence>
<dbReference type="GO" id="GO:0000226">
    <property type="term" value="P:microtubule cytoskeleton organization"/>
    <property type="evidence" value="ECO:0007669"/>
    <property type="project" value="TreeGrafter"/>
</dbReference>
<dbReference type="GO" id="GO:0005868">
    <property type="term" value="C:cytoplasmic dynein complex"/>
    <property type="evidence" value="ECO:0007669"/>
    <property type="project" value="InterPro"/>
</dbReference>
<dbReference type="AlphaFoldDB" id="H2B084"/>
<protein>
    <recommendedName>
        <fullName evidence="9">Dynein light intermediate chain</fullName>
    </recommendedName>
</protein>
<dbReference type="EMBL" id="HE650829">
    <property type="protein sequence ID" value="CCF60034.1"/>
    <property type="molecule type" value="Genomic_DNA"/>
</dbReference>
<organism evidence="7 8">
    <name type="scientific">Kazachstania africana (strain ATCC 22294 / BCRC 22015 / CBS 2517 / CECT 1963 / NBRC 1671 / NRRL Y-8276)</name>
    <name type="common">Yeast</name>
    <name type="synonym">Kluyveromyces africanus</name>
    <dbReference type="NCBI Taxonomy" id="1071382"/>
    <lineage>
        <taxon>Eukaryota</taxon>
        <taxon>Fungi</taxon>
        <taxon>Dikarya</taxon>
        <taxon>Ascomycota</taxon>
        <taxon>Saccharomycotina</taxon>
        <taxon>Saccharomycetes</taxon>
        <taxon>Saccharomycetales</taxon>
        <taxon>Saccharomycetaceae</taxon>
        <taxon>Kazachstania</taxon>
    </lineage>
</organism>
<sequence>MVRDIWTELINKTRRKDDDTSGKTIIVCCPSKDTMYEFQKKYYPTELQESIDEKPTTQLQFHYIMDTSRSEDIDRSPHGIVNIYSMVSPVEHSTLSLLHPIIEQIRGNVQLCVVLDWSKNSQRSWLRYLNDMFKELQVFESLMQLHVICVNSNVIWELQRSSTSWNTRLIGFVQQSLRSFCLEKNGSLYFLQENGTIDILTDIIHENTHDDTRIEMIDISKTFIPSGSDSFGLIKTIDDTFDPSIATTDEFIATQYEKAVPEAYKPSYGNSELLKGASYTVYEDPQASDYYQTLLDFDVQKKLSEINKTYRSKPLT</sequence>
<evidence type="ECO:0000256" key="1">
    <source>
        <dbReference type="ARBA" id="ARBA00004245"/>
    </source>
</evidence>
<gene>
    <name evidence="7" type="primary">KAFR0I02550</name>
    <name evidence="7" type="ORF">KAFR_0I02550</name>
</gene>
<proteinExistence type="predicted"/>
<keyword evidence="3" id="KW-0493">Microtubule</keyword>
<evidence type="ECO:0000256" key="6">
    <source>
        <dbReference type="ARBA" id="ARBA00023212"/>
    </source>
</evidence>
<dbReference type="GO" id="GO:0045504">
    <property type="term" value="F:dynein heavy chain binding"/>
    <property type="evidence" value="ECO:0007669"/>
    <property type="project" value="TreeGrafter"/>
</dbReference>
<dbReference type="InterPro" id="IPR008467">
    <property type="entry name" value="Dynein1_light_intermed_chain"/>
</dbReference>
<dbReference type="Proteomes" id="UP000005220">
    <property type="component" value="Chromosome 9"/>
</dbReference>
<keyword evidence="8" id="KW-1185">Reference proteome</keyword>
<dbReference type="KEGG" id="kaf:KAFR_0I02550"/>
<dbReference type="InParanoid" id="H2B084"/>
<reference evidence="7 8" key="1">
    <citation type="journal article" date="2011" name="Proc. Natl. Acad. Sci. U.S.A.">
        <title>Evolutionary erosion of yeast sex chromosomes by mating-type switching accidents.</title>
        <authorList>
            <person name="Gordon J.L."/>
            <person name="Armisen D."/>
            <person name="Proux-Wera E."/>
            <person name="Oheigeartaigh S.S."/>
            <person name="Byrne K.P."/>
            <person name="Wolfe K.H."/>
        </authorList>
    </citation>
    <scope>NUCLEOTIDE SEQUENCE [LARGE SCALE GENOMIC DNA]</scope>
    <source>
        <strain evidence="8">ATCC 22294 / BCRC 22015 / CBS 2517 / CECT 1963 / NBRC 1671 / NRRL Y-8276</strain>
    </source>
</reference>
<evidence type="ECO:0008006" key="9">
    <source>
        <dbReference type="Google" id="ProtNLM"/>
    </source>
</evidence>
<dbReference type="STRING" id="1071382.H2B084"/>
<dbReference type="GO" id="GO:0005874">
    <property type="term" value="C:microtubule"/>
    <property type="evidence" value="ECO:0007669"/>
    <property type="project" value="UniProtKB-KW"/>
</dbReference>
<keyword evidence="5" id="KW-0505">Motor protein</keyword>
<evidence type="ECO:0000256" key="3">
    <source>
        <dbReference type="ARBA" id="ARBA00022701"/>
    </source>
</evidence>
<keyword evidence="4" id="KW-0243">Dynein</keyword>
<keyword evidence="6" id="KW-0206">Cytoskeleton</keyword>
<dbReference type="PANTHER" id="PTHR12688">
    <property type="entry name" value="DYNEIN LIGHT INTERMEDIATE CHAIN"/>
    <property type="match status" value="1"/>
</dbReference>
<name>H2B084_KAZAF</name>